<name>A0A379WIA4_SALET</name>
<dbReference type="GO" id="GO:0030246">
    <property type="term" value="F:carbohydrate binding"/>
    <property type="evidence" value="ECO:0007669"/>
    <property type="project" value="InterPro"/>
</dbReference>
<evidence type="ECO:0000313" key="2">
    <source>
        <dbReference type="Proteomes" id="UP000254712"/>
    </source>
</evidence>
<accession>A0A379WIA4</accession>
<dbReference type="Gene3D" id="2.70.98.10">
    <property type="match status" value="1"/>
</dbReference>
<protein>
    <submittedName>
        <fullName evidence="1">Deoxyribose mutarotase</fullName>
    </submittedName>
</protein>
<gene>
    <name evidence="1" type="ORF">NCTC8261_00093</name>
</gene>
<sequence length="222" mass="24738">MTTRITLWRELFSEQPRILLENDDFTVTAFRYASGVEGLKIQNSRGHLVILPWMGQMIWDAQFDGHDLTMRNMFRQPKPAAEVVATYGCFAFHSGLLANGCPSPEDTHPLHGEMPCAAMDDAWLELEGDSLRVTGRYEYVMGFGHHYQAQPAVVMRKASALFDIQMTVTNLASVAMPLQYMCHMKLCLCAERHVPPEYPGYRAEATRVGAGACQTHGAVAGV</sequence>
<dbReference type="InterPro" id="IPR014718">
    <property type="entry name" value="GH-type_carb-bd"/>
</dbReference>
<organism evidence="1 2">
    <name type="scientific">Salmonella enterica I</name>
    <dbReference type="NCBI Taxonomy" id="59201"/>
    <lineage>
        <taxon>Bacteria</taxon>
        <taxon>Pseudomonadati</taxon>
        <taxon>Pseudomonadota</taxon>
        <taxon>Gammaproteobacteria</taxon>
        <taxon>Enterobacterales</taxon>
        <taxon>Enterobacteriaceae</taxon>
        <taxon>Salmonella</taxon>
    </lineage>
</organism>
<dbReference type="GO" id="GO:0003824">
    <property type="term" value="F:catalytic activity"/>
    <property type="evidence" value="ECO:0007669"/>
    <property type="project" value="InterPro"/>
</dbReference>
<dbReference type="SUPFAM" id="SSF74650">
    <property type="entry name" value="Galactose mutarotase-like"/>
    <property type="match status" value="1"/>
</dbReference>
<dbReference type="InterPro" id="IPR011013">
    <property type="entry name" value="Gal_mutarotase_sf_dom"/>
</dbReference>
<reference evidence="1 2" key="1">
    <citation type="submission" date="2018-06" db="EMBL/GenBank/DDBJ databases">
        <authorList>
            <consortium name="Pathogen Informatics"/>
            <person name="Doyle S."/>
        </authorList>
    </citation>
    <scope>NUCLEOTIDE SEQUENCE [LARGE SCALE GENOMIC DNA]</scope>
    <source>
        <strain evidence="1 2">NCTC8261</strain>
    </source>
</reference>
<dbReference type="GO" id="GO:0005975">
    <property type="term" value="P:carbohydrate metabolic process"/>
    <property type="evidence" value="ECO:0007669"/>
    <property type="project" value="InterPro"/>
</dbReference>
<dbReference type="EMBL" id="UGXT01000002">
    <property type="protein sequence ID" value="SUH33925.1"/>
    <property type="molecule type" value="Genomic_DNA"/>
</dbReference>
<proteinExistence type="predicted"/>
<dbReference type="AlphaFoldDB" id="A0A379WIA4"/>
<evidence type="ECO:0000313" key="1">
    <source>
        <dbReference type="EMBL" id="SUH33925.1"/>
    </source>
</evidence>
<dbReference type="Proteomes" id="UP000254712">
    <property type="component" value="Unassembled WGS sequence"/>
</dbReference>